<keyword evidence="7 8" id="KW-0472">Membrane</keyword>
<evidence type="ECO:0000256" key="3">
    <source>
        <dbReference type="ARBA" id="ARBA00022448"/>
    </source>
</evidence>
<keyword evidence="4" id="KW-0309">Germination</keyword>
<dbReference type="Proteomes" id="UP001597383">
    <property type="component" value="Unassembled WGS sequence"/>
</dbReference>
<dbReference type="InterPro" id="IPR004761">
    <property type="entry name" value="Spore_GerAB"/>
</dbReference>
<evidence type="ECO:0000256" key="2">
    <source>
        <dbReference type="ARBA" id="ARBA00007998"/>
    </source>
</evidence>
<dbReference type="RefSeq" id="WP_377558696.1">
    <property type="nucleotide sequence ID" value="NZ_JBHUHQ010000041.1"/>
</dbReference>
<evidence type="ECO:0000256" key="8">
    <source>
        <dbReference type="SAM" id="Phobius"/>
    </source>
</evidence>
<feature type="transmembrane region" description="Helical" evidence="8">
    <location>
        <begin position="331"/>
        <end position="351"/>
    </location>
</feature>
<dbReference type="Pfam" id="PF03845">
    <property type="entry name" value="Spore_permease"/>
    <property type="match status" value="1"/>
</dbReference>
<comment type="similarity">
    <text evidence="2">Belongs to the amino acid-polyamine-organocation (APC) superfamily. Spore germination protein (SGP) (TC 2.A.3.9) family.</text>
</comment>
<organism evidence="9 10">
    <name type="scientific">Ornithinibacillus salinisoli</name>
    <dbReference type="NCBI Taxonomy" id="1848459"/>
    <lineage>
        <taxon>Bacteria</taxon>
        <taxon>Bacillati</taxon>
        <taxon>Bacillota</taxon>
        <taxon>Bacilli</taxon>
        <taxon>Bacillales</taxon>
        <taxon>Bacillaceae</taxon>
        <taxon>Ornithinibacillus</taxon>
    </lineage>
</organism>
<keyword evidence="6 8" id="KW-1133">Transmembrane helix</keyword>
<evidence type="ECO:0000256" key="6">
    <source>
        <dbReference type="ARBA" id="ARBA00022989"/>
    </source>
</evidence>
<feature type="transmembrane region" description="Helical" evidence="8">
    <location>
        <begin position="138"/>
        <end position="162"/>
    </location>
</feature>
<sequence length="363" mass="41737">MNNQISISQFFIIFLLSTGLINHVLVIPLIIDVAGRDAWISAIIGFFMIIPFLCLLLYVTKRFNNVSMFEWLETNYSIVLRRAVAMLLVVFLFITGFITLKETVTWTHNTYLLNTPIMAIGFSILIVSLYISYEKINVIAICAGVLIPFVIIFEVFVTVGTIPDKNYSLILPVLIQNGWVDVMKGSIFVFGSLIEIFLLLMIQHEVAKKVKFRHLILLSLFLFFLTLSPLIGSIAIFGTEEAGRITYPAFMQWRILSIGQYFNHLDFLSIYQWLSGSFIRLALIMYLITKTFKLKEKRQHIIIQTVVCIFYLLLILLPISDEQFSLFLSRYFYLATSIFGIMMTVFLAFLIKKSMNGMSAHEK</sequence>
<keyword evidence="5 8" id="KW-0812">Transmembrane</keyword>
<evidence type="ECO:0000313" key="9">
    <source>
        <dbReference type="EMBL" id="MFD2046645.1"/>
    </source>
</evidence>
<evidence type="ECO:0000256" key="7">
    <source>
        <dbReference type="ARBA" id="ARBA00023136"/>
    </source>
</evidence>
<feature type="transmembrane region" description="Helical" evidence="8">
    <location>
        <begin position="79"/>
        <end position="99"/>
    </location>
</feature>
<protein>
    <submittedName>
        <fullName evidence="9">Endospore germination permease</fullName>
    </submittedName>
</protein>
<proteinExistence type="inferred from homology"/>
<feature type="transmembrane region" description="Helical" evidence="8">
    <location>
        <begin position="270"/>
        <end position="289"/>
    </location>
</feature>
<keyword evidence="10" id="KW-1185">Reference proteome</keyword>
<comment type="caution">
    <text evidence="9">The sequence shown here is derived from an EMBL/GenBank/DDBJ whole genome shotgun (WGS) entry which is preliminary data.</text>
</comment>
<dbReference type="NCBIfam" id="TIGR00912">
    <property type="entry name" value="2A0309"/>
    <property type="match status" value="1"/>
</dbReference>
<feature type="transmembrane region" description="Helical" evidence="8">
    <location>
        <begin position="12"/>
        <end position="31"/>
    </location>
</feature>
<name>A0ABW4W7D8_9BACI</name>
<dbReference type="EMBL" id="JBHUHQ010000041">
    <property type="protein sequence ID" value="MFD2046645.1"/>
    <property type="molecule type" value="Genomic_DNA"/>
</dbReference>
<dbReference type="PANTHER" id="PTHR34975">
    <property type="entry name" value="SPORE GERMINATION PROTEIN A2"/>
    <property type="match status" value="1"/>
</dbReference>
<evidence type="ECO:0000256" key="1">
    <source>
        <dbReference type="ARBA" id="ARBA00004141"/>
    </source>
</evidence>
<accession>A0ABW4W7D8</accession>
<comment type="subcellular location">
    <subcellularLocation>
        <location evidence="1">Membrane</location>
        <topology evidence="1">Multi-pass membrane protein</topology>
    </subcellularLocation>
</comment>
<feature type="transmembrane region" description="Helical" evidence="8">
    <location>
        <begin position="111"/>
        <end position="131"/>
    </location>
</feature>
<feature type="transmembrane region" description="Helical" evidence="8">
    <location>
        <begin position="301"/>
        <end position="319"/>
    </location>
</feature>
<keyword evidence="3" id="KW-0813">Transport</keyword>
<reference evidence="10" key="1">
    <citation type="journal article" date="2019" name="Int. J. Syst. Evol. Microbiol.">
        <title>The Global Catalogue of Microorganisms (GCM) 10K type strain sequencing project: providing services to taxonomists for standard genome sequencing and annotation.</title>
        <authorList>
            <consortium name="The Broad Institute Genomics Platform"/>
            <consortium name="The Broad Institute Genome Sequencing Center for Infectious Disease"/>
            <person name="Wu L."/>
            <person name="Ma J."/>
        </authorList>
    </citation>
    <scope>NUCLEOTIDE SEQUENCE [LARGE SCALE GENOMIC DNA]</scope>
    <source>
        <strain evidence="10">R28</strain>
    </source>
</reference>
<dbReference type="PANTHER" id="PTHR34975:SF2">
    <property type="entry name" value="SPORE GERMINATION PROTEIN A2"/>
    <property type="match status" value="1"/>
</dbReference>
<feature type="transmembrane region" description="Helical" evidence="8">
    <location>
        <begin position="214"/>
        <end position="237"/>
    </location>
</feature>
<feature type="transmembrane region" description="Helical" evidence="8">
    <location>
        <begin position="37"/>
        <end position="59"/>
    </location>
</feature>
<evidence type="ECO:0000256" key="5">
    <source>
        <dbReference type="ARBA" id="ARBA00022692"/>
    </source>
</evidence>
<feature type="transmembrane region" description="Helical" evidence="8">
    <location>
        <begin position="182"/>
        <end position="202"/>
    </location>
</feature>
<evidence type="ECO:0000313" key="10">
    <source>
        <dbReference type="Proteomes" id="UP001597383"/>
    </source>
</evidence>
<evidence type="ECO:0000256" key="4">
    <source>
        <dbReference type="ARBA" id="ARBA00022544"/>
    </source>
</evidence>
<gene>
    <name evidence="9" type="ORF">ACFSJF_20470</name>
</gene>